<accession>A0A6M3KA27</accession>
<gene>
    <name evidence="1" type="ORF">MM415A01024_0004</name>
</gene>
<dbReference type="SMART" id="SM00710">
    <property type="entry name" value="PbH1"/>
    <property type="match status" value="7"/>
</dbReference>
<dbReference type="SUPFAM" id="SSF51126">
    <property type="entry name" value="Pectin lyase-like"/>
    <property type="match status" value="1"/>
</dbReference>
<dbReference type="EMBL" id="MT142350">
    <property type="protein sequence ID" value="QJA78710.1"/>
    <property type="molecule type" value="Genomic_DNA"/>
</dbReference>
<organism evidence="1">
    <name type="scientific">viral metagenome</name>
    <dbReference type="NCBI Taxonomy" id="1070528"/>
    <lineage>
        <taxon>unclassified sequences</taxon>
        <taxon>metagenomes</taxon>
        <taxon>organismal metagenomes</taxon>
    </lineage>
</organism>
<name>A0A6M3KA27_9ZZZZ</name>
<sequence>MSNQQITPTNYFSALESAYYKRFEWLGKLRAGFHARDVTGASSLLKTNDEDVEIIGLATASLKYKAFDSTFANKTDLTTAIDATTKAGQAKISVTNSSGATRWLADLAIRGEAIKRISGGQGFIHDSFKDRRSIRMNGRVPLEVGNNFIQSQSHIRKVADWLWKLNNTEKHIYTWGDPGSWMFYEPGEWYVLNIDAATETYNTTVKCLSVNSEVDAHGIGYTIVEWGEIQQNWVFDSSYLTKFMIGGAFPQDNTVTAVVVAAEDYTGEDANYICDGTNDEAEINLAIQWVKGAYGGGYVLLTEGTFNIGAAIEMLSGVTLMGRGEGTVLDRNCNDYTIECMGTDGAEKPDVTISNFKLTFTDSNVINPIHIEYADRCVVSNIIWQSPLYDAIALEYTDGFKITGCTVIEPSAIALFVNSSSGEISNNLIEGNNVDKGSVNLRGINVVNVLDSSLVRIIDNTIVNLVAGGTSGAHPILGIYVQGGESIVSGNYINNLVNTNINASSNRCVGIFVQADEVRTKIVNNYIKGIGLTGDIGTGYAVYGIYMSGDDGIVSGNTVANIRSYNGIGIYNDGDRNVISGNHATDNGNLITNPTCEVVSSPPFIIGDGYSVSATTIGRSSTAKYKGTYSYKITKTNAAGTGARYNFEDRDTAVTNDMHGLVKPKSYSVTLWAMMPTTGGVSDLAEYRFQFYEYHDAAWWSVFNVALSSYDTWQQLGQTITLHGNDTGILCRMSFASTASINEFGYIDQISLYPTNVDNTHGKNFTDGGTLSVVTGNSWQ</sequence>
<dbReference type="InterPro" id="IPR006626">
    <property type="entry name" value="PbH1"/>
</dbReference>
<protein>
    <submittedName>
        <fullName evidence="1">Uncharacterized protein</fullName>
    </submittedName>
</protein>
<dbReference type="InterPro" id="IPR012334">
    <property type="entry name" value="Pectin_lyas_fold"/>
</dbReference>
<reference evidence="1" key="1">
    <citation type="submission" date="2020-03" db="EMBL/GenBank/DDBJ databases">
        <title>The deep terrestrial virosphere.</title>
        <authorList>
            <person name="Holmfeldt K."/>
            <person name="Nilsson E."/>
            <person name="Simone D."/>
            <person name="Lopez-Fernandez M."/>
            <person name="Wu X."/>
            <person name="de Brujin I."/>
            <person name="Lundin D."/>
            <person name="Andersson A."/>
            <person name="Bertilsson S."/>
            <person name="Dopson M."/>
        </authorList>
    </citation>
    <scope>NUCLEOTIDE SEQUENCE</scope>
    <source>
        <strain evidence="1">MM415A01024</strain>
    </source>
</reference>
<proteinExistence type="predicted"/>
<dbReference type="Gene3D" id="2.160.20.10">
    <property type="entry name" value="Single-stranded right-handed beta-helix, Pectin lyase-like"/>
    <property type="match status" value="1"/>
</dbReference>
<evidence type="ECO:0000313" key="1">
    <source>
        <dbReference type="EMBL" id="QJA78710.1"/>
    </source>
</evidence>
<dbReference type="AlphaFoldDB" id="A0A6M3KA27"/>
<dbReference type="InterPro" id="IPR011050">
    <property type="entry name" value="Pectin_lyase_fold/virulence"/>
</dbReference>